<keyword evidence="3" id="KW-1185">Reference proteome</keyword>
<dbReference type="EMBL" id="BAAAQM010000021">
    <property type="protein sequence ID" value="GAA1975167.1"/>
    <property type="molecule type" value="Genomic_DNA"/>
</dbReference>
<sequence length="664" mass="70425">MAMGLVAAAWAFPTLMHVLHGDALSPLVLLAGTASLLRVGRTLVDRLVIAGALLGGLLIAAGMLFSFWPWHLHPVAVAGFGNTVLVVAGGIVYLRTGRTPRIPGRLRGTDAIILAGPVIAWYLLRRPVRGKRFVDALPYLMPRHDTANHYSLFDAIHRIGGYPMLHPKQASPYLLGMTRYPPGSHYLYTLLDVFRRSSTAPGTSTAEVVRYTQYEALGFCVLTLAIPWAARWVAGPSVTGWRRVLVTATASAVAVFGQLSALFWQSFDAEILGLAFLAVTLAVLFRPPAGVSEQILLSGVLLTAIAYVYTLFLVNAGIAAVVAFRMRPALRTPGGPRDLLIRVGAPALALSAVPVAGSLVDHPVTGLFTEFGGFVSLPRGSSIVLVLVAVAAVLTRPGRRSPVWRASAVSAGASFAIAVAAELDGRIRAGAPQYYSSKLVDAAWVVALCGIGALGLFLVGGPVPRRTEAVLAAVSIALPLALTNGFPMSAHGERSAYEPQGTSMMVVWSRGHIGPSWKADHATAYARAGGVFGDGVPTVFAFGTARQSWLLTMAGIAIDHASGLIDLAPLDPADFLHPVLAPGVSRVDLPLHLLNRLPADAADRPLPQDARTALDTVEAWLRTCPPGIRIAVADRAFATLLEQFAAREPERRLSVLYVPGVSYI</sequence>
<evidence type="ECO:0000256" key="1">
    <source>
        <dbReference type="SAM" id="Phobius"/>
    </source>
</evidence>
<keyword evidence="1" id="KW-0472">Membrane</keyword>
<feature type="transmembrane region" description="Helical" evidence="1">
    <location>
        <begin position="406"/>
        <end position="423"/>
    </location>
</feature>
<comment type="caution">
    <text evidence="2">The sequence shown here is derived from an EMBL/GenBank/DDBJ whole genome shotgun (WGS) entry which is preliminary data.</text>
</comment>
<feature type="transmembrane region" description="Helical" evidence="1">
    <location>
        <begin position="339"/>
        <end position="359"/>
    </location>
</feature>
<feature type="transmembrane region" description="Helical" evidence="1">
    <location>
        <begin position="470"/>
        <end position="490"/>
    </location>
</feature>
<proteinExistence type="predicted"/>
<accession>A0ABN2RUK9</accession>
<feature type="transmembrane region" description="Helical" evidence="1">
    <location>
        <begin position="216"/>
        <end position="234"/>
    </location>
</feature>
<keyword evidence="1" id="KW-1133">Transmembrane helix</keyword>
<evidence type="ECO:0000313" key="3">
    <source>
        <dbReference type="Proteomes" id="UP001499854"/>
    </source>
</evidence>
<organism evidence="2 3">
    <name type="scientific">Catenulispora subtropica</name>
    <dbReference type="NCBI Taxonomy" id="450798"/>
    <lineage>
        <taxon>Bacteria</taxon>
        <taxon>Bacillati</taxon>
        <taxon>Actinomycetota</taxon>
        <taxon>Actinomycetes</taxon>
        <taxon>Catenulisporales</taxon>
        <taxon>Catenulisporaceae</taxon>
        <taxon>Catenulispora</taxon>
    </lineage>
</organism>
<keyword evidence="1" id="KW-0812">Transmembrane</keyword>
<dbReference type="RefSeq" id="WP_344658491.1">
    <property type="nucleotide sequence ID" value="NZ_BAAAQM010000021.1"/>
</dbReference>
<protein>
    <submittedName>
        <fullName evidence="2">Uncharacterized protein</fullName>
    </submittedName>
</protein>
<reference evidence="2 3" key="1">
    <citation type="journal article" date="2019" name="Int. J. Syst. Evol. Microbiol.">
        <title>The Global Catalogue of Microorganisms (GCM) 10K type strain sequencing project: providing services to taxonomists for standard genome sequencing and annotation.</title>
        <authorList>
            <consortium name="The Broad Institute Genomics Platform"/>
            <consortium name="The Broad Institute Genome Sequencing Center for Infectious Disease"/>
            <person name="Wu L."/>
            <person name="Ma J."/>
        </authorList>
    </citation>
    <scope>NUCLEOTIDE SEQUENCE [LARGE SCALE GENOMIC DNA]</scope>
    <source>
        <strain evidence="2 3">JCM 16013</strain>
    </source>
</reference>
<feature type="transmembrane region" description="Helical" evidence="1">
    <location>
        <begin position="240"/>
        <end position="264"/>
    </location>
</feature>
<feature type="transmembrane region" description="Helical" evidence="1">
    <location>
        <begin position="75"/>
        <end position="94"/>
    </location>
</feature>
<feature type="transmembrane region" description="Helical" evidence="1">
    <location>
        <begin position="443"/>
        <end position="463"/>
    </location>
</feature>
<feature type="transmembrane region" description="Helical" evidence="1">
    <location>
        <begin position="271"/>
        <end position="289"/>
    </location>
</feature>
<gene>
    <name evidence="2" type="ORF">GCM10009838_39110</name>
</gene>
<feature type="transmembrane region" description="Helical" evidence="1">
    <location>
        <begin position="47"/>
        <end position="68"/>
    </location>
</feature>
<name>A0ABN2RUK9_9ACTN</name>
<feature type="transmembrane region" description="Helical" evidence="1">
    <location>
        <begin position="295"/>
        <end position="318"/>
    </location>
</feature>
<evidence type="ECO:0000313" key="2">
    <source>
        <dbReference type="EMBL" id="GAA1975167.1"/>
    </source>
</evidence>
<feature type="transmembrane region" description="Helical" evidence="1">
    <location>
        <begin position="371"/>
        <end position="394"/>
    </location>
</feature>
<dbReference type="Proteomes" id="UP001499854">
    <property type="component" value="Unassembled WGS sequence"/>
</dbReference>